<accession>A0A5M8NYK4</accession>
<comment type="caution">
    <text evidence="1">The sequence shown here is derived from an EMBL/GenBank/DDBJ whole genome shotgun (WGS) entry which is preliminary data.</text>
</comment>
<proteinExistence type="predicted"/>
<sequence>MNTTRSGEMVSAQIGKMGVINGLPNGNFSLADGQSFNIKNDGSLPVMLNVQLAGMNEGEFVETAFEVGWNPEIVKAVKQTSLSGINLKWGY</sequence>
<dbReference type="Proteomes" id="UP000324575">
    <property type="component" value="Unassembled WGS sequence"/>
</dbReference>
<evidence type="ECO:0000313" key="1">
    <source>
        <dbReference type="EMBL" id="KAA6300905.1"/>
    </source>
</evidence>
<organism evidence="1 2">
    <name type="scientific">Candidatus Ordinivivax streblomastigis</name>
    <dbReference type="NCBI Taxonomy" id="2540710"/>
    <lineage>
        <taxon>Bacteria</taxon>
        <taxon>Pseudomonadati</taxon>
        <taxon>Bacteroidota</taxon>
        <taxon>Bacteroidia</taxon>
        <taxon>Bacteroidales</taxon>
        <taxon>Candidatus Ordinivivax</taxon>
    </lineage>
</organism>
<dbReference type="AlphaFoldDB" id="A0A5M8NYK4"/>
<name>A0A5M8NYK4_9BACT</name>
<reference evidence="1 2" key="1">
    <citation type="submission" date="2019-03" db="EMBL/GenBank/DDBJ databases">
        <title>Single cell metagenomics reveals metabolic interactions within the superorganism composed of flagellate Streblomastix strix and complex community of Bacteroidetes bacteria on its surface.</title>
        <authorList>
            <person name="Treitli S.C."/>
            <person name="Kolisko M."/>
            <person name="Husnik F."/>
            <person name="Keeling P."/>
            <person name="Hampl V."/>
        </authorList>
    </citation>
    <scope>NUCLEOTIDE SEQUENCE [LARGE SCALE GENOMIC DNA]</scope>
    <source>
        <strain evidence="1">St1</strain>
    </source>
</reference>
<protein>
    <submittedName>
        <fullName evidence="1">Uncharacterized protein</fullName>
    </submittedName>
</protein>
<evidence type="ECO:0000313" key="2">
    <source>
        <dbReference type="Proteomes" id="UP000324575"/>
    </source>
</evidence>
<dbReference type="EMBL" id="SNRX01000039">
    <property type="protein sequence ID" value="KAA6300905.1"/>
    <property type="molecule type" value="Genomic_DNA"/>
</dbReference>
<gene>
    <name evidence="1" type="ORF">EZS26_002931</name>
</gene>